<accession>A0A2T2PCL6</accession>
<sequence length="253" mass="29165">MEEQEPNLVGHGHVSFRTEVDPSQIKGGYCSNHTLAPIPYRQLFNYDIRMLIYQKMCLPPIYKGYLWTGMALSCKDAYAEFSESSARELNKHLLRFKRDINSKLQSSNIKLEIPPVPLHSGLEYVKCIRVKLPIETLLAERIGDLRNIFNLNLEGIILILQGTGEDILRAKKLDWFYKSKNIDWFHNFICCESAWSCAVDAIVHGLKNDRSFQYIAAPHWRMPNTRATNKTWSGPKTIFVNWGITRTNSMPSN</sequence>
<evidence type="ECO:0000313" key="2">
    <source>
        <dbReference type="Proteomes" id="UP000240883"/>
    </source>
</evidence>
<protein>
    <submittedName>
        <fullName evidence="1">Uncharacterized protein</fullName>
    </submittedName>
</protein>
<name>A0A2T2PCL6_CORCC</name>
<dbReference type="EMBL" id="KZ678128">
    <property type="protein sequence ID" value="PSN75375.1"/>
    <property type="molecule type" value="Genomic_DNA"/>
</dbReference>
<proteinExistence type="predicted"/>
<dbReference type="OrthoDB" id="3711359at2759"/>
<keyword evidence="2" id="KW-1185">Reference proteome</keyword>
<dbReference type="AlphaFoldDB" id="A0A2T2PCL6"/>
<gene>
    <name evidence="1" type="ORF">BS50DRAFT_582073</name>
</gene>
<organism evidence="1 2">
    <name type="scientific">Corynespora cassiicola Philippines</name>
    <dbReference type="NCBI Taxonomy" id="1448308"/>
    <lineage>
        <taxon>Eukaryota</taxon>
        <taxon>Fungi</taxon>
        <taxon>Dikarya</taxon>
        <taxon>Ascomycota</taxon>
        <taxon>Pezizomycotina</taxon>
        <taxon>Dothideomycetes</taxon>
        <taxon>Pleosporomycetidae</taxon>
        <taxon>Pleosporales</taxon>
        <taxon>Corynesporascaceae</taxon>
        <taxon>Corynespora</taxon>
    </lineage>
</organism>
<reference evidence="1 2" key="1">
    <citation type="journal article" date="2018" name="Front. Microbiol.">
        <title>Genome-Wide Analysis of Corynespora cassiicola Leaf Fall Disease Putative Effectors.</title>
        <authorList>
            <person name="Lopez D."/>
            <person name="Ribeiro S."/>
            <person name="Label P."/>
            <person name="Fumanal B."/>
            <person name="Venisse J.S."/>
            <person name="Kohler A."/>
            <person name="de Oliveira R.R."/>
            <person name="Labutti K."/>
            <person name="Lipzen A."/>
            <person name="Lail K."/>
            <person name="Bauer D."/>
            <person name="Ohm R.A."/>
            <person name="Barry K.W."/>
            <person name="Spatafora J."/>
            <person name="Grigoriev I.V."/>
            <person name="Martin F.M."/>
            <person name="Pujade-Renaud V."/>
        </authorList>
    </citation>
    <scope>NUCLEOTIDE SEQUENCE [LARGE SCALE GENOMIC DNA]</scope>
    <source>
        <strain evidence="1 2">Philippines</strain>
    </source>
</reference>
<dbReference type="Proteomes" id="UP000240883">
    <property type="component" value="Unassembled WGS sequence"/>
</dbReference>
<evidence type="ECO:0000313" key="1">
    <source>
        <dbReference type="EMBL" id="PSN75375.1"/>
    </source>
</evidence>